<gene>
    <name evidence="1" type="ORF">UFOPK2242_01053</name>
</gene>
<organism evidence="1">
    <name type="scientific">freshwater metagenome</name>
    <dbReference type="NCBI Taxonomy" id="449393"/>
    <lineage>
        <taxon>unclassified sequences</taxon>
        <taxon>metagenomes</taxon>
        <taxon>ecological metagenomes</taxon>
    </lineage>
</organism>
<dbReference type="AlphaFoldDB" id="A0A6J6LNB5"/>
<proteinExistence type="predicted"/>
<name>A0A6J6LNB5_9ZZZZ</name>
<accession>A0A6J6LNB5</accession>
<reference evidence="1" key="1">
    <citation type="submission" date="2020-05" db="EMBL/GenBank/DDBJ databases">
        <authorList>
            <person name="Chiriac C."/>
            <person name="Salcher M."/>
            <person name="Ghai R."/>
            <person name="Kavagutti S V."/>
        </authorList>
    </citation>
    <scope>NUCLEOTIDE SEQUENCE</scope>
</reference>
<sequence length="41" mass="4520">MVSFGLMGIVITRRLIADDEYVADADFNIVSFGLMGIVITR</sequence>
<evidence type="ECO:0000313" key="1">
    <source>
        <dbReference type="EMBL" id="CAB4662498.1"/>
    </source>
</evidence>
<protein>
    <submittedName>
        <fullName evidence="1">Unannotated protein</fullName>
    </submittedName>
</protein>
<dbReference type="EMBL" id="CAEZWM010000135">
    <property type="protein sequence ID" value="CAB4662498.1"/>
    <property type="molecule type" value="Genomic_DNA"/>
</dbReference>